<dbReference type="SMART" id="SM00244">
    <property type="entry name" value="PHB"/>
    <property type="match status" value="1"/>
</dbReference>
<evidence type="ECO:0000259" key="3">
    <source>
        <dbReference type="SMART" id="SM00244"/>
    </source>
</evidence>
<dbReference type="Pfam" id="PF02036">
    <property type="entry name" value="SCP2"/>
    <property type="match status" value="1"/>
</dbReference>
<dbReference type="Pfam" id="PF01145">
    <property type="entry name" value="Band_7"/>
    <property type="match status" value="1"/>
</dbReference>
<keyword evidence="2" id="KW-1133">Transmembrane helix</keyword>
<dbReference type="InterPro" id="IPR001972">
    <property type="entry name" value="Stomatin_HflK_fam"/>
</dbReference>
<evidence type="ECO:0000313" key="5">
    <source>
        <dbReference type="Proteomes" id="UP000038040"/>
    </source>
</evidence>
<dbReference type="InterPro" id="IPR001107">
    <property type="entry name" value="Band_7"/>
</dbReference>
<dbReference type="AlphaFoldDB" id="A0A0N4UMD4"/>
<evidence type="ECO:0000256" key="1">
    <source>
        <dbReference type="ARBA" id="ARBA00008164"/>
    </source>
</evidence>
<feature type="transmembrane region" description="Helical" evidence="2">
    <location>
        <begin position="75"/>
        <end position="102"/>
    </location>
</feature>
<dbReference type="OrthoDB" id="3592703at2759"/>
<keyword evidence="6" id="KW-1185">Reference proteome</keyword>
<dbReference type="PANTHER" id="PTHR10264">
    <property type="entry name" value="BAND 7 PROTEIN-RELATED"/>
    <property type="match status" value="1"/>
</dbReference>
<organism evidence="5 7">
    <name type="scientific">Dracunculus medinensis</name>
    <name type="common">Guinea worm</name>
    <dbReference type="NCBI Taxonomy" id="318479"/>
    <lineage>
        <taxon>Eukaryota</taxon>
        <taxon>Metazoa</taxon>
        <taxon>Ecdysozoa</taxon>
        <taxon>Nematoda</taxon>
        <taxon>Chromadorea</taxon>
        <taxon>Rhabditida</taxon>
        <taxon>Spirurina</taxon>
        <taxon>Dracunculoidea</taxon>
        <taxon>Dracunculidae</taxon>
        <taxon>Dracunculus</taxon>
    </lineage>
</organism>
<feature type="domain" description="Band 7" evidence="3">
    <location>
        <begin position="102"/>
        <end position="265"/>
    </location>
</feature>
<accession>A0A0N4UMD4</accession>
<dbReference type="EMBL" id="UYYG01000081">
    <property type="protein sequence ID" value="VDN52834.1"/>
    <property type="molecule type" value="Genomic_DNA"/>
</dbReference>
<dbReference type="SUPFAM" id="SSF55718">
    <property type="entry name" value="SCP-like"/>
    <property type="match status" value="1"/>
</dbReference>
<dbReference type="Proteomes" id="UP000038040">
    <property type="component" value="Unplaced"/>
</dbReference>
<dbReference type="PRINTS" id="PR00721">
    <property type="entry name" value="STOMATIN"/>
</dbReference>
<evidence type="ECO:0000313" key="6">
    <source>
        <dbReference type="Proteomes" id="UP000274756"/>
    </source>
</evidence>
<sequence>MNRIEYTALNEKKNDDDWKYKYKSAFTYADYNDIDKMGYEAPKRYPIQNGPRYKKYTYSNEAWEEQIEDRDKGNIFISLVELFFLMLSFTIFIFTLPLSLFFSLKFVSDCERLVVLRLGRAQKIRGPGATVIFPCIDKCTKIDLRVNAFNVPPIQVITIDRGLVELGATVFLQVKDALAAVCAVQERNQSTRILAITILYRITSKRQVNDIISGNGRKALSENLKDELGEITSSWGVEVIKIELSDIKVIKEGENMALNLFNKILKSEFGSQILGTLSKTAHEFIAEQQQQQQQYESKQEENPSEDLIQFSSTVPNNVEFKNTNKTEINIDELINYLSMIIDERLVTTIGQVFQIRCKDFGDFYLNLKNGSGKCMRGLYAGADVVFELNQETLRQIIKQKISPVQAYLNGSLKITTGSLKSASKFSVIFERIAHLI</sequence>
<dbReference type="Proteomes" id="UP000274756">
    <property type="component" value="Unassembled WGS sequence"/>
</dbReference>
<dbReference type="Gene3D" id="3.30.1050.10">
    <property type="entry name" value="SCP2 sterol-binding domain"/>
    <property type="match status" value="1"/>
</dbReference>
<proteinExistence type="inferred from homology"/>
<dbReference type="FunFam" id="3.30.479.30:FF:000004">
    <property type="entry name" value="Putative membrane protease family, stomatin"/>
    <property type="match status" value="1"/>
</dbReference>
<keyword evidence="2" id="KW-0812">Transmembrane</keyword>
<dbReference type="InterPro" id="IPR036013">
    <property type="entry name" value="Band_7/SPFH_dom_sf"/>
</dbReference>
<dbReference type="GO" id="GO:0009898">
    <property type="term" value="C:cytoplasmic side of plasma membrane"/>
    <property type="evidence" value="ECO:0007669"/>
    <property type="project" value="UniProtKB-ARBA"/>
</dbReference>
<keyword evidence="2" id="KW-0472">Membrane</keyword>
<dbReference type="InterPro" id="IPR003033">
    <property type="entry name" value="SCP2_sterol-bd_dom"/>
</dbReference>
<evidence type="ECO:0000313" key="4">
    <source>
        <dbReference type="EMBL" id="VDN52834.1"/>
    </source>
</evidence>
<dbReference type="Gene3D" id="3.30.479.30">
    <property type="entry name" value="Band 7 domain"/>
    <property type="match status" value="1"/>
</dbReference>
<comment type="similarity">
    <text evidence="1">Belongs to the band 7/mec-2 family.</text>
</comment>
<name>A0A0N4UMD4_DRAME</name>
<dbReference type="PANTHER" id="PTHR10264:SF28">
    <property type="entry name" value="BAND 7 DOMAIN-CONTAINING PROTEIN"/>
    <property type="match status" value="1"/>
</dbReference>
<gene>
    <name evidence="4" type="ORF">DME_LOCUS2807</name>
</gene>
<dbReference type="InterPro" id="IPR043202">
    <property type="entry name" value="Band-7_stomatin-like"/>
</dbReference>
<evidence type="ECO:0000313" key="7">
    <source>
        <dbReference type="WBParaSite" id="DME_0000900401-mRNA-1"/>
    </source>
</evidence>
<dbReference type="STRING" id="318479.A0A0N4UMD4"/>
<protein>
    <submittedName>
        <fullName evidence="7">PHB domain-containing protein</fullName>
    </submittedName>
</protein>
<evidence type="ECO:0000256" key="2">
    <source>
        <dbReference type="SAM" id="Phobius"/>
    </source>
</evidence>
<dbReference type="InterPro" id="IPR036527">
    <property type="entry name" value="SCP2_sterol-bd_dom_sf"/>
</dbReference>
<dbReference type="WBParaSite" id="DME_0000900401-mRNA-1">
    <property type="protein sequence ID" value="DME_0000900401-mRNA-1"/>
    <property type="gene ID" value="DME_0000900401"/>
</dbReference>
<reference evidence="4 6" key="2">
    <citation type="submission" date="2018-11" db="EMBL/GenBank/DDBJ databases">
        <authorList>
            <consortium name="Pathogen Informatics"/>
        </authorList>
    </citation>
    <scope>NUCLEOTIDE SEQUENCE [LARGE SCALE GENOMIC DNA]</scope>
</reference>
<reference evidence="7" key="1">
    <citation type="submission" date="2017-02" db="UniProtKB">
        <authorList>
            <consortium name="WormBaseParasite"/>
        </authorList>
    </citation>
    <scope>IDENTIFICATION</scope>
</reference>
<dbReference type="SUPFAM" id="SSF117892">
    <property type="entry name" value="Band 7/SPFH domain"/>
    <property type="match status" value="1"/>
</dbReference>